<gene>
    <name evidence="1" type="ORF">IPT68_25325</name>
</gene>
<name>A0A7M2T3B6_STRCW</name>
<dbReference type="Proteomes" id="UP000594008">
    <property type="component" value="Chromosome"/>
</dbReference>
<evidence type="ECO:0000313" key="1">
    <source>
        <dbReference type="EMBL" id="QOV43072.1"/>
    </source>
</evidence>
<reference evidence="1 2" key="1">
    <citation type="submission" date="2020-10" db="EMBL/GenBank/DDBJ databases">
        <title>Streptomyces chromofuscus complate genome analysis.</title>
        <authorList>
            <person name="Anwar N."/>
        </authorList>
    </citation>
    <scope>NUCLEOTIDE SEQUENCE [LARGE SCALE GENOMIC DNA]</scope>
    <source>
        <strain evidence="1 2">DSM 40273</strain>
    </source>
</reference>
<accession>A0A7M2T3B6</accession>
<dbReference type="RefSeq" id="WP_189696662.1">
    <property type="nucleotide sequence ID" value="NZ_BMTA01000002.1"/>
</dbReference>
<proteinExistence type="predicted"/>
<dbReference type="AlphaFoldDB" id="A0A7M2T3B6"/>
<evidence type="ECO:0000313" key="2">
    <source>
        <dbReference type="Proteomes" id="UP000594008"/>
    </source>
</evidence>
<organism evidence="1 2">
    <name type="scientific">Streptomyces chromofuscus</name>
    <dbReference type="NCBI Taxonomy" id="42881"/>
    <lineage>
        <taxon>Bacteria</taxon>
        <taxon>Bacillati</taxon>
        <taxon>Actinomycetota</taxon>
        <taxon>Actinomycetes</taxon>
        <taxon>Kitasatosporales</taxon>
        <taxon>Streptomycetaceae</taxon>
        <taxon>Streptomyces</taxon>
    </lineage>
</organism>
<sequence length="250" mass="27359">MTPPDTVDLDDPGTWPADLSDLITELAPAVPEGLDTASDLHNEASELAEYDDQVREMLAGRLLRTYHATRLLDHEIEDVRAFGLRALAEDSLTERVDRAIQAGSIATSYLTALRESTALVHESAQVAKNRFGEVSVVSSRQPLAKPWPFRFLSNWGGEVRQFGPVWTGAEFESIRRLGRPSLIVAGIDVSTPAAAGTGRELIFDFLGTRLGLNGNGVTIHYAADIPGQQILDICHPGHPEYDRHAHFPKS</sequence>
<dbReference type="KEGG" id="schf:IPT68_25325"/>
<keyword evidence="2" id="KW-1185">Reference proteome</keyword>
<dbReference type="EMBL" id="CP063374">
    <property type="protein sequence ID" value="QOV43072.1"/>
    <property type="molecule type" value="Genomic_DNA"/>
</dbReference>
<protein>
    <submittedName>
        <fullName evidence="1">Uncharacterized protein</fullName>
    </submittedName>
</protein>